<dbReference type="Proteomes" id="UP000292087">
    <property type="component" value="Unassembled WGS sequence"/>
</dbReference>
<name>A0A4Q8LXI3_9GAMM</name>
<evidence type="ECO:0000259" key="2">
    <source>
        <dbReference type="Pfam" id="PF24043"/>
    </source>
</evidence>
<dbReference type="InterPro" id="IPR055776">
    <property type="entry name" value="DUF7352"/>
</dbReference>
<organism evidence="3 4">
    <name type="scientific">Pseudoxanthomonas winnipegensis</name>
    <dbReference type="NCBI Taxonomy" id="2480810"/>
    <lineage>
        <taxon>Bacteria</taxon>
        <taxon>Pseudomonadati</taxon>
        <taxon>Pseudomonadota</taxon>
        <taxon>Gammaproteobacteria</taxon>
        <taxon>Lysobacterales</taxon>
        <taxon>Lysobacteraceae</taxon>
        <taxon>Pseudoxanthomonas</taxon>
    </lineage>
</organism>
<keyword evidence="1" id="KW-0175">Coiled coil</keyword>
<evidence type="ECO:0000256" key="1">
    <source>
        <dbReference type="SAM" id="Coils"/>
    </source>
</evidence>
<accession>A0A4Q8LXI3</accession>
<proteinExistence type="predicted"/>
<gene>
    <name evidence="3" type="ORF">EA656_00850</name>
</gene>
<dbReference type="EMBL" id="SHMF01000001">
    <property type="protein sequence ID" value="TAA37258.1"/>
    <property type="molecule type" value="Genomic_DNA"/>
</dbReference>
<evidence type="ECO:0000313" key="3">
    <source>
        <dbReference type="EMBL" id="TAA37258.1"/>
    </source>
</evidence>
<reference evidence="3 4" key="1">
    <citation type="submission" date="2019-02" db="EMBL/GenBank/DDBJ databases">
        <title>WGS of Pseudoxanthomonas species novum from clinical isolates.</title>
        <authorList>
            <person name="Bernier A.-M."/>
            <person name="Bernard K."/>
            <person name="Vachon A."/>
        </authorList>
    </citation>
    <scope>NUCLEOTIDE SEQUENCE [LARGE SCALE GENOMIC DNA]</scope>
    <source>
        <strain evidence="3 4">NML140781</strain>
    </source>
</reference>
<sequence length="131" mass="14374">MATRVIEKINLAILPTQEVEMSVAATLLGVTVEDNRLVLLSDQEATPQRTRKRTFWLVRAGSVLPDGALRYIGQFALDNELVFLYSDTDDTPVAFAPDVPLVHYSDFSQLRDGLEARIAALESELAAAKAA</sequence>
<feature type="coiled-coil region" evidence="1">
    <location>
        <begin position="104"/>
        <end position="131"/>
    </location>
</feature>
<dbReference type="RefSeq" id="WP_130522291.1">
    <property type="nucleotide sequence ID" value="NZ_SHLZ01000001.1"/>
</dbReference>
<dbReference type="AlphaFoldDB" id="A0A4Q8LXI3"/>
<evidence type="ECO:0000313" key="4">
    <source>
        <dbReference type="Proteomes" id="UP000292087"/>
    </source>
</evidence>
<feature type="domain" description="DUF7352" evidence="2">
    <location>
        <begin position="3"/>
        <end position="85"/>
    </location>
</feature>
<dbReference type="Pfam" id="PF24043">
    <property type="entry name" value="DUF7352"/>
    <property type="match status" value="1"/>
</dbReference>
<comment type="caution">
    <text evidence="3">The sequence shown here is derived from an EMBL/GenBank/DDBJ whole genome shotgun (WGS) entry which is preliminary data.</text>
</comment>
<protein>
    <recommendedName>
        <fullName evidence="2">DUF7352 domain-containing protein</fullName>
    </recommendedName>
</protein>